<dbReference type="EMBL" id="JAUSUH010000002">
    <property type="protein sequence ID" value="MDQ0346586.1"/>
    <property type="molecule type" value="Genomic_DNA"/>
</dbReference>
<dbReference type="Proteomes" id="UP001238467">
    <property type="component" value="Unassembled WGS sequence"/>
</dbReference>
<name>A0ABU0DE15_9HYPH</name>
<organism evidence="2 3">
    <name type="scientific">Ancylobacter vacuolatus</name>
    <dbReference type="NCBI Taxonomy" id="223389"/>
    <lineage>
        <taxon>Bacteria</taxon>
        <taxon>Pseudomonadati</taxon>
        <taxon>Pseudomonadota</taxon>
        <taxon>Alphaproteobacteria</taxon>
        <taxon>Hyphomicrobiales</taxon>
        <taxon>Xanthobacteraceae</taxon>
        <taxon>Ancylobacter</taxon>
    </lineage>
</organism>
<keyword evidence="1" id="KW-0812">Transmembrane</keyword>
<keyword evidence="1" id="KW-1133">Transmembrane helix</keyword>
<protein>
    <recommendedName>
        <fullName evidence="4">Etoposide-induced protein 2.4 (EI24)</fullName>
    </recommendedName>
</protein>
<reference evidence="2 3" key="1">
    <citation type="submission" date="2023-07" db="EMBL/GenBank/DDBJ databases">
        <title>Genomic Encyclopedia of Type Strains, Phase IV (KMG-IV): sequencing the most valuable type-strain genomes for metagenomic binning, comparative biology and taxonomic classification.</title>
        <authorList>
            <person name="Goeker M."/>
        </authorList>
    </citation>
    <scope>NUCLEOTIDE SEQUENCE [LARGE SCALE GENOMIC DNA]</scope>
    <source>
        <strain evidence="2 3">DSM 1277</strain>
    </source>
</reference>
<evidence type="ECO:0000313" key="3">
    <source>
        <dbReference type="Proteomes" id="UP001238467"/>
    </source>
</evidence>
<feature type="transmembrane region" description="Helical" evidence="1">
    <location>
        <begin position="157"/>
        <end position="190"/>
    </location>
</feature>
<sequence length="205" mass="21361">MNAMTPLKVANSPLPSRPVEMPRALPFLLNVLLASALGGSLAGLAGALAGAGTMFALLGFFFLAPRIARARLALLRAGSSLWALLRPLVGLVLLPPAALLAITASLLLFAWERTLGRLKLSGFPAPPSPRRRLIALRDLLLGLMAAENLPMTAVNALLLLVLGCIAIGIQVAFYAALAAVPVLICVLMMLAVDSSREPEDGPSEG</sequence>
<evidence type="ECO:0000256" key="1">
    <source>
        <dbReference type="SAM" id="Phobius"/>
    </source>
</evidence>
<dbReference type="RefSeq" id="WP_307058098.1">
    <property type="nucleotide sequence ID" value="NZ_JAUSUH010000002.1"/>
</dbReference>
<accession>A0ABU0DE15</accession>
<keyword evidence="3" id="KW-1185">Reference proteome</keyword>
<keyword evidence="1" id="KW-0472">Membrane</keyword>
<gene>
    <name evidence="2" type="ORF">J2S76_001003</name>
</gene>
<evidence type="ECO:0000313" key="2">
    <source>
        <dbReference type="EMBL" id="MDQ0346586.1"/>
    </source>
</evidence>
<evidence type="ECO:0008006" key="4">
    <source>
        <dbReference type="Google" id="ProtNLM"/>
    </source>
</evidence>
<proteinExistence type="predicted"/>
<feature type="transmembrane region" description="Helical" evidence="1">
    <location>
        <begin position="88"/>
        <end position="111"/>
    </location>
</feature>
<feature type="transmembrane region" description="Helical" evidence="1">
    <location>
        <begin position="48"/>
        <end position="68"/>
    </location>
</feature>
<comment type="caution">
    <text evidence="2">The sequence shown here is derived from an EMBL/GenBank/DDBJ whole genome shotgun (WGS) entry which is preliminary data.</text>
</comment>